<protein>
    <submittedName>
        <fullName evidence="1">Uncharacterized protein</fullName>
    </submittedName>
</protein>
<organism evidence="1 2">
    <name type="scientific">Obba rivulosa</name>
    <dbReference type="NCBI Taxonomy" id="1052685"/>
    <lineage>
        <taxon>Eukaryota</taxon>
        <taxon>Fungi</taxon>
        <taxon>Dikarya</taxon>
        <taxon>Basidiomycota</taxon>
        <taxon>Agaricomycotina</taxon>
        <taxon>Agaricomycetes</taxon>
        <taxon>Polyporales</taxon>
        <taxon>Gelatoporiaceae</taxon>
        <taxon>Obba</taxon>
    </lineage>
</organism>
<dbReference type="AlphaFoldDB" id="A0A8E2AZW6"/>
<keyword evidence="2" id="KW-1185">Reference proteome</keyword>
<reference evidence="1 2" key="1">
    <citation type="submission" date="2016-07" db="EMBL/GenBank/DDBJ databases">
        <title>Draft genome of the white-rot fungus Obba rivulosa 3A-2.</title>
        <authorList>
            <consortium name="DOE Joint Genome Institute"/>
            <person name="Miettinen O."/>
            <person name="Riley R."/>
            <person name="Acob R."/>
            <person name="Barry K."/>
            <person name="Cullen D."/>
            <person name="De Vries R."/>
            <person name="Hainaut M."/>
            <person name="Hatakka A."/>
            <person name="Henrissat B."/>
            <person name="Hilden K."/>
            <person name="Kuo R."/>
            <person name="Labutti K."/>
            <person name="Lipzen A."/>
            <person name="Makela M.R."/>
            <person name="Sandor L."/>
            <person name="Spatafora J.W."/>
            <person name="Grigoriev I.V."/>
            <person name="Hibbett D.S."/>
        </authorList>
    </citation>
    <scope>NUCLEOTIDE SEQUENCE [LARGE SCALE GENOMIC DNA]</scope>
    <source>
        <strain evidence="1 2">3A-2</strain>
    </source>
</reference>
<gene>
    <name evidence="1" type="ORF">OBBRIDRAFT_529174</name>
</gene>
<sequence length="154" mass="17112">MGLPCDVGLGFTYNHISLSRGGLAFLHQKCNQQAILGACIFARVNAIILAKACAVANYANDEDLETILVRQNNDYLYPAHDISQALRTRCVASKQWINLLMPAAITMSERRGQKRIMVWDVGKGWDNMVGEQVFQALLETDEMTQQALNLIGRG</sequence>
<evidence type="ECO:0000313" key="2">
    <source>
        <dbReference type="Proteomes" id="UP000250043"/>
    </source>
</evidence>
<accession>A0A8E2AZW6</accession>
<name>A0A8E2AZW6_9APHY</name>
<dbReference type="Proteomes" id="UP000250043">
    <property type="component" value="Unassembled WGS sequence"/>
</dbReference>
<dbReference type="EMBL" id="KV722387">
    <property type="protein sequence ID" value="OCH91319.1"/>
    <property type="molecule type" value="Genomic_DNA"/>
</dbReference>
<proteinExistence type="predicted"/>
<evidence type="ECO:0000313" key="1">
    <source>
        <dbReference type="EMBL" id="OCH91319.1"/>
    </source>
</evidence>